<evidence type="ECO:0000313" key="2">
    <source>
        <dbReference type="EMBL" id="KAF7843094.1"/>
    </source>
</evidence>
<organism evidence="2 3">
    <name type="scientific">Senna tora</name>
    <dbReference type="NCBI Taxonomy" id="362788"/>
    <lineage>
        <taxon>Eukaryota</taxon>
        <taxon>Viridiplantae</taxon>
        <taxon>Streptophyta</taxon>
        <taxon>Embryophyta</taxon>
        <taxon>Tracheophyta</taxon>
        <taxon>Spermatophyta</taxon>
        <taxon>Magnoliopsida</taxon>
        <taxon>eudicotyledons</taxon>
        <taxon>Gunneridae</taxon>
        <taxon>Pentapetalae</taxon>
        <taxon>rosids</taxon>
        <taxon>fabids</taxon>
        <taxon>Fabales</taxon>
        <taxon>Fabaceae</taxon>
        <taxon>Caesalpinioideae</taxon>
        <taxon>Cassia clade</taxon>
        <taxon>Senna</taxon>
    </lineage>
</organism>
<gene>
    <name evidence="2" type="ORF">G2W53_005392</name>
</gene>
<dbReference type="InterPro" id="IPR036691">
    <property type="entry name" value="Endo/exonu/phosph_ase_sf"/>
</dbReference>
<reference evidence="2" key="1">
    <citation type="submission" date="2020-09" db="EMBL/GenBank/DDBJ databases">
        <title>Genome-Enabled Discovery of Anthraquinone Biosynthesis in Senna tora.</title>
        <authorList>
            <person name="Kang S.-H."/>
            <person name="Pandey R.P."/>
            <person name="Lee C.-M."/>
            <person name="Sim J.-S."/>
            <person name="Jeong J.-T."/>
            <person name="Choi B.-S."/>
            <person name="Jung M."/>
            <person name="Ginzburg D."/>
            <person name="Zhao K."/>
            <person name="Won S.Y."/>
            <person name="Oh T.-J."/>
            <person name="Yu Y."/>
            <person name="Kim N.-H."/>
            <person name="Lee O.R."/>
            <person name="Lee T.-H."/>
            <person name="Bashyal P."/>
            <person name="Kim T.-S."/>
            <person name="Lee W.-H."/>
            <person name="Kawkins C."/>
            <person name="Kim C.-K."/>
            <person name="Kim J.S."/>
            <person name="Ahn B.O."/>
            <person name="Rhee S.Y."/>
            <person name="Sohng J.K."/>
        </authorList>
    </citation>
    <scope>NUCLEOTIDE SEQUENCE</scope>
    <source>
        <tissue evidence="2">Leaf</tissue>
    </source>
</reference>
<keyword evidence="2" id="KW-0548">Nucleotidyltransferase</keyword>
<dbReference type="Pfam" id="PF03372">
    <property type="entry name" value="Exo_endo_phos"/>
    <property type="match status" value="1"/>
</dbReference>
<keyword evidence="2" id="KW-0808">Transferase</keyword>
<dbReference type="Proteomes" id="UP000634136">
    <property type="component" value="Unassembled WGS sequence"/>
</dbReference>
<dbReference type="InterPro" id="IPR005135">
    <property type="entry name" value="Endo/exonuclease/phosphatase"/>
</dbReference>
<feature type="domain" description="Endonuclease/exonuclease/phosphatase" evidence="1">
    <location>
        <begin position="36"/>
        <end position="150"/>
    </location>
</feature>
<dbReference type="PANTHER" id="PTHR33710">
    <property type="entry name" value="BNAC02G09200D PROTEIN"/>
    <property type="match status" value="1"/>
</dbReference>
<sequence>MGFAGGMWLLWNPNKVTLEPTGQSFQELHSVIKLFKSKRNQLWNTLSEFAKRHSLPWLLIGDLNDYSKSTERFGGRPIPISRLQNFNNFINNCHFIDLGFTGPLFTWTNNHLDDTIIRGRIDRALSNQSWINKFPDSKVYHLPRSYYSDH</sequence>
<dbReference type="AlphaFoldDB" id="A0A834XEU8"/>
<keyword evidence="3" id="KW-1185">Reference proteome</keyword>
<dbReference type="Gene3D" id="3.60.10.10">
    <property type="entry name" value="Endonuclease/exonuclease/phosphatase"/>
    <property type="match status" value="1"/>
</dbReference>
<accession>A0A834XEU8</accession>
<dbReference type="EMBL" id="JAAIUW010000002">
    <property type="protein sequence ID" value="KAF7843094.1"/>
    <property type="molecule type" value="Genomic_DNA"/>
</dbReference>
<dbReference type="SUPFAM" id="SSF56219">
    <property type="entry name" value="DNase I-like"/>
    <property type="match status" value="1"/>
</dbReference>
<evidence type="ECO:0000259" key="1">
    <source>
        <dbReference type="Pfam" id="PF03372"/>
    </source>
</evidence>
<dbReference type="PANTHER" id="PTHR33710:SF71">
    <property type="entry name" value="ENDONUCLEASE_EXONUCLEASE_PHOSPHATASE DOMAIN-CONTAINING PROTEIN"/>
    <property type="match status" value="1"/>
</dbReference>
<evidence type="ECO:0000313" key="3">
    <source>
        <dbReference type="Proteomes" id="UP000634136"/>
    </source>
</evidence>
<keyword evidence="2" id="KW-0695">RNA-directed DNA polymerase</keyword>
<comment type="caution">
    <text evidence="2">The sequence shown here is derived from an EMBL/GenBank/DDBJ whole genome shotgun (WGS) entry which is preliminary data.</text>
</comment>
<name>A0A834XEU8_9FABA</name>
<dbReference type="GO" id="GO:0003964">
    <property type="term" value="F:RNA-directed DNA polymerase activity"/>
    <property type="evidence" value="ECO:0007669"/>
    <property type="project" value="UniProtKB-KW"/>
</dbReference>
<protein>
    <submittedName>
        <fullName evidence="2">Reverse transcriptase</fullName>
    </submittedName>
</protein>
<proteinExistence type="predicted"/>
<dbReference type="OrthoDB" id="1433961at2759"/>